<evidence type="ECO:0000256" key="1">
    <source>
        <dbReference type="SAM" id="MobiDB-lite"/>
    </source>
</evidence>
<proteinExistence type="predicted"/>
<dbReference type="Proteomes" id="UP001183604">
    <property type="component" value="Unassembled WGS sequence"/>
</dbReference>
<gene>
    <name evidence="3" type="ORF">J2S69_002082</name>
    <name evidence="2" type="ORF">O2L01_14305</name>
</gene>
<dbReference type="RefSeq" id="WP_270122630.1">
    <property type="nucleotide sequence ID" value="NZ_BAAAOM010000005.1"/>
</dbReference>
<reference evidence="3 5" key="2">
    <citation type="submission" date="2023-07" db="EMBL/GenBank/DDBJ databases">
        <title>Sequencing the genomes of 1000 actinobacteria strains.</title>
        <authorList>
            <person name="Klenk H.-P."/>
        </authorList>
    </citation>
    <scope>NUCLEOTIDE SEQUENCE [LARGE SCALE GENOMIC DNA]</scope>
    <source>
        <strain evidence="3 5">DSM 44724</strain>
    </source>
</reference>
<reference evidence="2" key="1">
    <citation type="submission" date="2022-12" db="EMBL/GenBank/DDBJ databases">
        <title>Gycomyces niveus sp.nov., a novel actinomycete isolated from soil in Shouguang.</title>
        <authorList>
            <person name="Yang X."/>
        </authorList>
    </citation>
    <scope>NUCLEOTIDE SEQUENCE</scope>
    <source>
        <strain evidence="2">DSM 44724</strain>
    </source>
</reference>
<evidence type="ECO:0000313" key="5">
    <source>
        <dbReference type="Proteomes" id="UP001183604"/>
    </source>
</evidence>
<protein>
    <submittedName>
        <fullName evidence="2">Uncharacterized protein</fullName>
    </submittedName>
</protein>
<keyword evidence="5" id="KW-1185">Reference proteome</keyword>
<accession>A0A9X3PM92</accession>
<dbReference type="EMBL" id="JAVDYD010000001">
    <property type="protein sequence ID" value="MDR7338363.1"/>
    <property type="molecule type" value="Genomic_DNA"/>
</dbReference>
<feature type="region of interest" description="Disordered" evidence="1">
    <location>
        <begin position="79"/>
        <end position="107"/>
    </location>
</feature>
<comment type="caution">
    <text evidence="2">The sequence shown here is derived from an EMBL/GenBank/DDBJ whole genome shotgun (WGS) entry which is preliminary data.</text>
</comment>
<dbReference type="Proteomes" id="UP001145799">
    <property type="component" value="Unassembled WGS sequence"/>
</dbReference>
<dbReference type="AlphaFoldDB" id="A0A9X3PM92"/>
<name>A0A9X3PM92_9ACTN</name>
<organism evidence="2 4">
    <name type="scientific">Glycomyces lechevalierae</name>
    <dbReference type="NCBI Taxonomy" id="256034"/>
    <lineage>
        <taxon>Bacteria</taxon>
        <taxon>Bacillati</taxon>
        <taxon>Actinomycetota</taxon>
        <taxon>Actinomycetes</taxon>
        <taxon>Glycomycetales</taxon>
        <taxon>Glycomycetaceae</taxon>
        <taxon>Glycomyces</taxon>
    </lineage>
</organism>
<evidence type="ECO:0000313" key="4">
    <source>
        <dbReference type="Proteomes" id="UP001145799"/>
    </source>
</evidence>
<evidence type="ECO:0000313" key="2">
    <source>
        <dbReference type="EMBL" id="MDA1386163.1"/>
    </source>
</evidence>
<sequence>MALLSLVRDPVPARTKIALHLHEPYRTWLGFGRLRCTWCGERWGTHGCTARESAVRLFLYTATKAQRAAALESGDISPADLRLRRSTPTRHRRRTRPSPSPTAPNPLAALVLELQGAAR</sequence>
<dbReference type="EMBL" id="JAPZVQ010000008">
    <property type="protein sequence ID" value="MDA1386163.1"/>
    <property type="molecule type" value="Genomic_DNA"/>
</dbReference>
<evidence type="ECO:0000313" key="3">
    <source>
        <dbReference type="EMBL" id="MDR7338363.1"/>
    </source>
</evidence>
<feature type="compositionally biased region" description="Basic residues" evidence="1">
    <location>
        <begin position="84"/>
        <end position="96"/>
    </location>
</feature>